<dbReference type="AlphaFoldDB" id="K2MPC7"/>
<proteinExistence type="predicted"/>
<sequence>MVSMRLNDLDRARHGAAGDVLSLNAALIPVYVLLGCFLFSTLMIFCFVFFFMLTEDGEASNSLHGDAATERNDEQQGSEAHSGGEKGVEGGHDDDGQPSRNHPFFQESRRNQDVGDMSQGAPGTPTGLNGERFLPQRPQQRLSDID</sequence>
<feature type="region of interest" description="Disordered" evidence="1">
    <location>
        <begin position="60"/>
        <end position="146"/>
    </location>
</feature>
<keyword evidence="2" id="KW-1133">Transmembrane helix</keyword>
<evidence type="ECO:0000256" key="1">
    <source>
        <dbReference type="SAM" id="MobiDB-lite"/>
    </source>
</evidence>
<comment type="caution">
    <text evidence="3">The sequence shown here is derived from an EMBL/GenBank/DDBJ whole genome shotgun (WGS) entry which is preliminary data.</text>
</comment>
<evidence type="ECO:0000313" key="4">
    <source>
        <dbReference type="Proteomes" id="UP000007350"/>
    </source>
</evidence>
<protein>
    <recommendedName>
        <fullName evidence="5">Transmembrane protein</fullName>
    </recommendedName>
</protein>
<keyword evidence="4" id="KW-1185">Reference proteome</keyword>
<feature type="compositionally biased region" description="Polar residues" evidence="1">
    <location>
        <begin position="137"/>
        <end position="146"/>
    </location>
</feature>
<keyword evidence="2" id="KW-0812">Transmembrane</keyword>
<name>K2MPC7_TRYCR</name>
<keyword evidence="2" id="KW-0472">Membrane</keyword>
<evidence type="ECO:0008006" key="5">
    <source>
        <dbReference type="Google" id="ProtNLM"/>
    </source>
</evidence>
<dbReference type="Proteomes" id="UP000007350">
    <property type="component" value="Unassembled WGS sequence"/>
</dbReference>
<evidence type="ECO:0000256" key="2">
    <source>
        <dbReference type="SAM" id="Phobius"/>
    </source>
</evidence>
<organism evidence="3 4">
    <name type="scientific">Trypanosoma cruzi marinkellei</name>
    <dbReference type="NCBI Taxonomy" id="85056"/>
    <lineage>
        <taxon>Eukaryota</taxon>
        <taxon>Discoba</taxon>
        <taxon>Euglenozoa</taxon>
        <taxon>Kinetoplastea</taxon>
        <taxon>Metakinetoplastina</taxon>
        <taxon>Trypanosomatida</taxon>
        <taxon>Trypanosomatidae</taxon>
        <taxon>Trypanosoma</taxon>
        <taxon>Schizotrypanum</taxon>
    </lineage>
</organism>
<feature type="transmembrane region" description="Helical" evidence="2">
    <location>
        <begin position="28"/>
        <end position="53"/>
    </location>
</feature>
<reference evidence="3 4" key="1">
    <citation type="journal article" date="2012" name="BMC Genomics">
        <title>Comparative genomic analysis of human infective Trypanosoma cruzi lineages with the bat-restricted subspecies T. cruzi marinkellei.</title>
        <authorList>
            <person name="Franzen O."/>
            <person name="Talavera-Lopez C."/>
            <person name="Ochaya S."/>
            <person name="Butler C.E."/>
            <person name="Messenger L.A."/>
            <person name="Lewis M.D."/>
            <person name="Llewellyn M.S."/>
            <person name="Marinkelle C.J."/>
            <person name="Tyler K.M."/>
            <person name="Miles M.A."/>
            <person name="Andersson B."/>
        </authorList>
    </citation>
    <scope>NUCLEOTIDE SEQUENCE [LARGE SCALE GENOMIC DNA]</scope>
    <source>
        <strain evidence="3 4">B7</strain>
    </source>
</reference>
<accession>K2MPC7</accession>
<dbReference type="EMBL" id="AHKC01014366">
    <property type="protein sequence ID" value="EKF28970.1"/>
    <property type="molecule type" value="Genomic_DNA"/>
</dbReference>
<evidence type="ECO:0000313" key="3">
    <source>
        <dbReference type="EMBL" id="EKF28970.1"/>
    </source>
</evidence>
<dbReference type="OrthoDB" id="249469at2759"/>
<feature type="compositionally biased region" description="Basic and acidic residues" evidence="1">
    <location>
        <begin position="82"/>
        <end position="97"/>
    </location>
</feature>
<gene>
    <name evidence="3" type="ORF">MOQ_007263</name>
</gene>